<dbReference type="EMBL" id="VJMG01000027">
    <property type="protein sequence ID" value="TRL38913.1"/>
    <property type="molecule type" value="Genomic_DNA"/>
</dbReference>
<gene>
    <name evidence="2" type="ORF">FNA46_11295</name>
</gene>
<dbReference type="Proteomes" id="UP000316801">
    <property type="component" value="Unassembled WGS sequence"/>
</dbReference>
<protein>
    <submittedName>
        <fullName evidence="2">Uncharacterized protein</fullName>
    </submittedName>
</protein>
<evidence type="ECO:0000256" key="1">
    <source>
        <dbReference type="SAM" id="MobiDB-lite"/>
    </source>
</evidence>
<organism evidence="2 3">
    <name type="scientific">Rhizobium straminoryzae</name>
    <dbReference type="NCBI Taxonomy" id="1387186"/>
    <lineage>
        <taxon>Bacteria</taxon>
        <taxon>Pseudomonadati</taxon>
        <taxon>Pseudomonadota</taxon>
        <taxon>Alphaproteobacteria</taxon>
        <taxon>Hyphomicrobiales</taxon>
        <taxon>Rhizobiaceae</taxon>
        <taxon>Rhizobium/Agrobacterium group</taxon>
        <taxon>Rhizobium</taxon>
    </lineage>
</organism>
<name>A0A549TAK4_9HYPH</name>
<dbReference type="AlphaFoldDB" id="A0A549TAK4"/>
<sequence>MLTVAATAMRHRSFVRLLAAACLVFSTTLYGQSAWALSGASATPEAAGTATSDQAAPDARGTAKPAPMFGQDTTEKPAVPGNKPDAEASPPASVEIIRDLNALPEPVRATRQAIIDAASSGDFERLRPLLNFDGDQMRQLGAAGDDTLDALKSLSGDQEGLEILAIMLDLLQTGAARLNAGTPDEIYVWPYFVGKPLDTLSASERVELLRIITAGDLIAMEENNNYNFYRLGISPDGKWKMFSGGD</sequence>
<dbReference type="RefSeq" id="WP_143125299.1">
    <property type="nucleotide sequence ID" value="NZ_VJMG01000027.1"/>
</dbReference>
<reference evidence="2 3" key="1">
    <citation type="submission" date="2019-07" db="EMBL/GenBank/DDBJ databases">
        <title>Ln-dependent methylotrophs.</title>
        <authorList>
            <person name="Tani A."/>
        </authorList>
    </citation>
    <scope>NUCLEOTIDE SEQUENCE [LARGE SCALE GENOMIC DNA]</scope>
    <source>
        <strain evidence="2 3">SM12</strain>
    </source>
</reference>
<evidence type="ECO:0000313" key="3">
    <source>
        <dbReference type="Proteomes" id="UP000316801"/>
    </source>
</evidence>
<feature type="region of interest" description="Disordered" evidence="1">
    <location>
        <begin position="48"/>
        <end position="91"/>
    </location>
</feature>
<accession>A0A549TAK4</accession>
<proteinExistence type="predicted"/>
<comment type="caution">
    <text evidence="2">The sequence shown here is derived from an EMBL/GenBank/DDBJ whole genome shotgun (WGS) entry which is preliminary data.</text>
</comment>
<evidence type="ECO:0000313" key="2">
    <source>
        <dbReference type="EMBL" id="TRL38913.1"/>
    </source>
</evidence>
<keyword evidence="3" id="KW-1185">Reference proteome</keyword>